<dbReference type="Gene3D" id="2.30.29.30">
    <property type="entry name" value="Pleckstrin-homology domain (PH domain)/Phosphotyrosine-binding domain (PTB)"/>
    <property type="match status" value="2"/>
</dbReference>
<dbReference type="EMBL" id="VFJC01000003">
    <property type="protein sequence ID" value="KAB5584253.1"/>
    <property type="molecule type" value="Genomic_DNA"/>
</dbReference>
<feature type="region of interest" description="Disordered" evidence="2">
    <location>
        <begin position="43"/>
        <end position="68"/>
    </location>
</feature>
<proteinExistence type="predicted"/>
<dbReference type="SMART" id="SM00325">
    <property type="entry name" value="RhoGEF"/>
    <property type="match status" value="1"/>
</dbReference>
<dbReference type="PANTHER" id="PTHR45858">
    <property type="entry name" value="FERM DOMAIN CONTAINING PROTEIN"/>
    <property type="match status" value="1"/>
</dbReference>
<feature type="domain" description="DH" evidence="4">
    <location>
        <begin position="78"/>
        <end position="298"/>
    </location>
</feature>
<evidence type="ECO:0008006" key="7">
    <source>
        <dbReference type="Google" id="ProtNLM"/>
    </source>
</evidence>
<dbReference type="SMART" id="SM00233">
    <property type="entry name" value="PH"/>
    <property type="match status" value="2"/>
</dbReference>
<dbReference type="CDD" id="cd01220">
    <property type="entry name" value="PH1_FARP1-like"/>
    <property type="match status" value="1"/>
</dbReference>
<feature type="compositionally biased region" description="Polar residues" evidence="2">
    <location>
        <begin position="43"/>
        <end position="54"/>
    </location>
</feature>
<dbReference type="GO" id="GO:0005085">
    <property type="term" value="F:guanyl-nucleotide exchange factor activity"/>
    <property type="evidence" value="ECO:0007669"/>
    <property type="project" value="InterPro"/>
</dbReference>
<dbReference type="CDD" id="cd00160">
    <property type="entry name" value="RhoGEF"/>
    <property type="match status" value="1"/>
</dbReference>
<dbReference type="InterPro" id="IPR051835">
    <property type="entry name" value="RAC1-GEF"/>
</dbReference>
<keyword evidence="6" id="KW-1185">Reference proteome</keyword>
<gene>
    <name evidence="5" type="ORF">PHYPO_G00105320</name>
</gene>
<dbReference type="Pfam" id="PF00169">
    <property type="entry name" value="PH"/>
    <property type="match status" value="2"/>
</dbReference>
<sequence>MAALIFPCPSFSSLRSCNGQPQLSPFGSKCPLSVSSSFQMSTLSLPSQAPSSPVLNEGGSARLEEEEELRRKRYPTDKAYFIAKEILMTERTYLKDLEVITVWFRSAVIKENAMPEGLMTLLFSNIDPIYEFHRGFLKEIDQRLALWTVQLKKPHRYNASPVMSVCFSNVFSSCHQGGRSNAHVKGDYQRIGDVMLRNMCALKEFTSYLQKHDEVLTELEKATKRVKKLETVYKEFELQKVCYLPLNTFLLKPIQRLMHYKLILERLCKHYSPEHRDHHDCKEALKEVAEITAQLQSSLIRLENFQKLTELQRDLIGIENLTAPGREFIREGCLYKLTKKGLQQRMFFLFSDMLLYTSKGVTATNQFKVHGQLPLHGMLVEESENEWSVPHCFTIYSAQRTIVVAASSKVEMTKWIEDLNMAIDIAKKTQEKSDIFLDPSLCDRSNRSSDEVSLEQESEDDVNSSRCSLDKQSHHRANTTMHVCWHRNTSVSMSDHSLAVENQLSGYLLRKFKNSNGWQKLWVVFTNFCLFFYKTHQDDFPLASLPLLGYTVSTPGESDSIHKEYVFKLQFKSHVYFFRAESEYTFERWMEVIKSAASAAGRVSLLIPKGPEEMNGN</sequence>
<dbReference type="PROSITE" id="PS50003">
    <property type="entry name" value="PH_DOMAIN"/>
    <property type="match status" value="2"/>
</dbReference>
<dbReference type="InterPro" id="IPR035899">
    <property type="entry name" value="DBL_dom_sf"/>
</dbReference>
<keyword evidence="1" id="KW-0175">Coiled coil</keyword>
<dbReference type="PROSITE" id="PS50010">
    <property type="entry name" value="DH_2"/>
    <property type="match status" value="1"/>
</dbReference>
<evidence type="ECO:0000313" key="6">
    <source>
        <dbReference type="Proteomes" id="UP000327468"/>
    </source>
</evidence>
<dbReference type="SUPFAM" id="SSF50729">
    <property type="entry name" value="PH domain-like"/>
    <property type="match status" value="2"/>
</dbReference>
<comment type="caution">
    <text evidence="5">The sequence shown here is derived from an EMBL/GenBank/DDBJ whole genome shotgun (WGS) entry which is preliminary data.</text>
</comment>
<dbReference type="AlphaFoldDB" id="A0A5N5PYR4"/>
<dbReference type="InterPro" id="IPR011993">
    <property type="entry name" value="PH-like_dom_sf"/>
</dbReference>
<evidence type="ECO:0000313" key="5">
    <source>
        <dbReference type="EMBL" id="KAB5584253.1"/>
    </source>
</evidence>
<dbReference type="FunFam" id="2.30.29.30:FF:000046">
    <property type="entry name" value="FERM, RhoGEF and pleckstrin domain-containing protein 1"/>
    <property type="match status" value="1"/>
</dbReference>
<feature type="compositionally biased region" description="Acidic residues" evidence="2">
    <location>
        <begin position="452"/>
        <end position="462"/>
    </location>
</feature>
<protein>
    <recommendedName>
        <fullName evidence="7">FERM, RhoGEF and pleckstrin domain-containing protein 2</fullName>
    </recommendedName>
</protein>
<dbReference type="PANTHER" id="PTHR45858:SF4">
    <property type="entry name" value="FERM, ARHGEF AND PLECKSTRIN DOMAIN-CONTAINING PROTEIN 2"/>
    <property type="match status" value="1"/>
</dbReference>
<name>A0A5N5PYR4_PANHP</name>
<dbReference type="Pfam" id="PF00621">
    <property type="entry name" value="RhoGEF"/>
    <property type="match status" value="1"/>
</dbReference>
<evidence type="ECO:0000259" key="4">
    <source>
        <dbReference type="PROSITE" id="PS50010"/>
    </source>
</evidence>
<feature type="coiled-coil region" evidence="1">
    <location>
        <begin position="212"/>
        <end position="239"/>
    </location>
</feature>
<accession>A0A5N5PYR4</accession>
<evidence type="ECO:0000256" key="2">
    <source>
        <dbReference type="SAM" id="MobiDB-lite"/>
    </source>
</evidence>
<dbReference type="InterPro" id="IPR000219">
    <property type="entry name" value="DH_dom"/>
</dbReference>
<evidence type="ECO:0000259" key="3">
    <source>
        <dbReference type="PROSITE" id="PS50003"/>
    </source>
</evidence>
<reference evidence="5 6" key="1">
    <citation type="submission" date="2019-06" db="EMBL/GenBank/DDBJ databases">
        <title>A chromosome-scale genome assembly of the striped catfish, Pangasianodon hypophthalmus.</title>
        <authorList>
            <person name="Wen M."/>
            <person name="Zahm M."/>
            <person name="Roques C."/>
            <person name="Cabau C."/>
            <person name="Klopp C."/>
            <person name="Donnadieu C."/>
            <person name="Jouanno E."/>
            <person name="Avarre J.-C."/>
            <person name="Campet M."/>
            <person name="Ha T.T.T."/>
            <person name="Dugue R."/>
            <person name="Lampietro C."/>
            <person name="Louis A."/>
            <person name="Herpin A."/>
            <person name="Echchiki A."/>
            <person name="Berthelot C."/>
            <person name="Parey E."/>
            <person name="Roest-Crollius H."/>
            <person name="Braasch I."/>
            <person name="Postlethwait J."/>
            <person name="Bobe J."/>
            <person name="Montfort J."/>
            <person name="Bouchez O."/>
            <person name="Begum T."/>
            <person name="Schartl M."/>
            <person name="Guiguen Y."/>
        </authorList>
    </citation>
    <scope>NUCLEOTIDE SEQUENCE [LARGE SCALE GENOMIC DNA]</scope>
    <source>
        <strain evidence="5 6">Indonesia</strain>
        <tissue evidence="5">Blood</tissue>
    </source>
</reference>
<dbReference type="CDD" id="cd13235">
    <property type="entry name" value="PH2_FARP1-like"/>
    <property type="match status" value="1"/>
</dbReference>
<evidence type="ECO:0000256" key="1">
    <source>
        <dbReference type="SAM" id="Coils"/>
    </source>
</evidence>
<dbReference type="Gene3D" id="1.20.900.10">
    <property type="entry name" value="Dbl homology (DH) domain"/>
    <property type="match status" value="1"/>
</dbReference>
<feature type="domain" description="PH" evidence="3">
    <location>
        <begin position="501"/>
        <end position="598"/>
    </location>
</feature>
<dbReference type="SUPFAM" id="SSF48065">
    <property type="entry name" value="DBL homology domain (DH-domain)"/>
    <property type="match status" value="1"/>
</dbReference>
<dbReference type="InterPro" id="IPR001849">
    <property type="entry name" value="PH_domain"/>
</dbReference>
<dbReference type="Proteomes" id="UP000327468">
    <property type="component" value="Chromosome 2"/>
</dbReference>
<feature type="domain" description="PH" evidence="3">
    <location>
        <begin position="327"/>
        <end position="424"/>
    </location>
</feature>
<organism evidence="5 6">
    <name type="scientific">Pangasianodon hypophthalmus</name>
    <name type="common">Striped catfish</name>
    <name type="synonym">Helicophagus hypophthalmus</name>
    <dbReference type="NCBI Taxonomy" id="310915"/>
    <lineage>
        <taxon>Eukaryota</taxon>
        <taxon>Metazoa</taxon>
        <taxon>Chordata</taxon>
        <taxon>Craniata</taxon>
        <taxon>Vertebrata</taxon>
        <taxon>Euteleostomi</taxon>
        <taxon>Actinopterygii</taxon>
        <taxon>Neopterygii</taxon>
        <taxon>Teleostei</taxon>
        <taxon>Ostariophysi</taxon>
        <taxon>Siluriformes</taxon>
        <taxon>Pangasiidae</taxon>
        <taxon>Pangasianodon</taxon>
    </lineage>
</organism>
<feature type="region of interest" description="Disordered" evidence="2">
    <location>
        <begin position="445"/>
        <end position="470"/>
    </location>
</feature>